<dbReference type="EMBL" id="BMXP01000003">
    <property type="protein sequence ID" value="GGW83460.1"/>
    <property type="molecule type" value="Genomic_DNA"/>
</dbReference>
<feature type="transmembrane region" description="Helical" evidence="1">
    <location>
        <begin position="248"/>
        <end position="274"/>
    </location>
</feature>
<name>A0A918MYJ1_9ALTE</name>
<feature type="transmembrane region" description="Helical" evidence="1">
    <location>
        <begin position="218"/>
        <end position="236"/>
    </location>
</feature>
<evidence type="ECO:0000313" key="2">
    <source>
        <dbReference type="EMBL" id="GGW83460.1"/>
    </source>
</evidence>
<organism evidence="2 3">
    <name type="scientific">Alteromonas halophila</name>
    <dbReference type="NCBI Taxonomy" id="516698"/>
    <lineage>
        <taxon>Bacteria</taxon>
        <taxon>Pseudomonadati</taxon>
        <taxon>Pseudomonadota</taxon>
        <taxon>Gammaproteobacteria</taxon>
        <taxon>Alteromonadales</taxon>
        <taxon>Alteromonadaceae</taxon>
        <taxon>Alteromonas/Salinimonas group</taxon>
        <taxon>Alteromonas</taxon>
    </lineage>
</organism>
<accession>A0A918MYJ1</accession>
<protein>
    <submittedName>
        <fullName evidence="2">Membrane protein</fullName>
    </submittedName>
</protein>
<keyword evidence="1" id="KW-1133">Transmembrane helix</keyword>
<dbReference type="Pfam" id="PF10067">
    <property type="entry name" value="DUF2306"/>
    <property type="match status" value="1"/>
</dbReference>
<feature type="transmembrane region" description="Helical" evidence="1">
    <location>
        <begin position="140"/>
        <end position="165"/>
    </location>
</feature>
<gene>
    <name evidence="2" type="ORF">GCM10007391_16180</name>
</gene>
<feature type="transmembrane region" description="Helical" evidence="1">
    <location>
        <begin position="177"/>
        <end position="198"/>
    </location>
</feature>
<reference evidence="2" key="1">
    <citation type="journal article" date="2014" name="Int. J. Syst. Evol. Microbiol.">
        <title>Complete genome sequence of Corynebacterium casei LMG S-19264T (=DSM 44701T), isolated from a smear-ripened cheese.</title>
        <authorList>
            <consortium name="US DOE Joint Genome Institute (JGI-PGF)"/>
            <person name="Walter F."/>
            <person name="Albersmeier A."/>
            <person name="Kalinowski J."/>
            <person name="Ruckert C."/>
        </authorList>
    </citation>
    <scope>NUCLEOTIDE SEQUENCE</scope>
    <source>
        <strain evidence="2">KCTC 22164</strain>
    </source>
</reference>
<dbReference type="AlphaFoldDB" id="A0A918MYJ1"/>
<dbReference type="InterPro" id="IPR018750">
    <property type="entry name" value="DUF2306_membrane"/>
</dbReference>
<keyword evidence="3" id="KW-1185">Reference proteome</keyword>
<evidence type="ECO:0000256" key="1">
    <source>
        <dbReference type="SAM" id="Phobius"/>
    </source>
</evidence>
<proteinExistence type="predicted"/>
<reference evidence="2" key="2">
    <citation type="submission" date="2020-09" db="EMBL/GenBank/DDBJ databases">
        <authorList>
            <person name="Sun Q."/>
            <person name="Kim S."/>
        </authorList>
    </citation>
    <scope>NUCLEOTIDE SEQUENCE</scope>
    <source>
        <strain evidence="2">KCTC 22164</strain>
    </source>
</reference>
<dbReference type="Proteomes" id="UP000631300">
    <property type="component" value="Unassembled WGS sequence"/>
</dbReference>
<comment type="caution">
    <text evidence="2">The sequence shown here is derived from an EMBL/GenBank/DDBJ whole genome shotgun (WGS) entry which is preliminary data.</text>
</comment>
<keyword evidence="1" id="KW-0472">Membrane</keyword>
<evidence type="ECO:0000313" key="3">
    <source>
        <dbReference type="Proteomes" id="UP000631300"/>
    </source>
</evidence>
<feature type="transmembrane region" description="Helical" evidence="1">
    <location>
        <begin position="81"/>
        <end position="103"/>
    </location>
</feature>
<keyword evidence="1" id="KW-0812">Transmembrane</keyword>
<sequence length="282" mass="31002">MTTFFSFLHPVQLTASLASASLTRGLLTSWVTAVLIGQWLFAAYITVQFAAPWATGALSESTFSHMIKGHVAGDNIGNAVLLLHILPVMLISMSGVLQLIPYLRQHFPRFHRLNGRLFLTLGLCGALTGLWLTWGRDTRLSNIGAIGITLNGLLIPIAVAAAWYYARKRDFKQHSRFAIHAFILINGVWSFRLMLMGWYMVNQGPNGNNATIDGPADLFMSFACYLLPMAIAEVYFWSQRHPRCAITVISNSALLITAGMTAVGVFAAGVMMWWPRIAAGAL</sequence>
<feature type="transmembrane region" description="Helical" evidence="1">
    <location>
        <begin position="115"/>
        <end position="134"/>
    </location>
</feature>